<dbReference type="SUPFAM" id="SSF48452">
    <property type="entry name" value="TPR-like"/>
    <property type="match status" value="3"/>
</dbReference>
<dbReference type="Proteomes" id="UP000184066">
    <property type="component" value="Unassembled WGS sequence"/>
</dbReference>
<dbReference type="InterPro" id="IPR019734">
    <property type="entry name" value="TPR_rpt"/>
</dbReference>
<sequence length="813" mass="89095">MIALLAGCAFALAGCDSAEERAQRHYERALELIEQGEPQKAQIELRNVLRLQENNVEARYRFARLLHDMKDYNGAAGQYLRVVELDPRRVDARLALAEIFLLAGRREAAIEAEKHVDAALNVAPDDPQAQALKATVEYRLGQKEEGVARARKVLEAHPDNVAARLVLIAAALDAEKLDEAESLADEGLSRAPRDLSLNIVKLGLVEKRGDPAQLGERLRFMVETFPDNAGFRRAYARWLDEQGDVQGAEAQLRALADMSPGAVEPRLQVVRYLNAARGPEAARAELERLIASPERKVEYELALASLDLSQGKPEEAERRLREVAEREGASADGDKARVELARLMLRQGRDDEAQKLVEEVLANDPRNEAALTLRASRLIDEDKPEEAIRDLRAALDAAPRNPIILLKLAQAHERNGSRELAMERLGQAVQASNFDPAIALRYAQALIAQDKRDVAEKVLVDALSRHPQDRGLMVELARLRLERRDFGAALQLAERLEQIAPGDDAAARIRAAALIGQRRVDEAMSLLAAAARADDPSIETMASLVRGHLAAGEPEKAEAYLREHLQKNPNDARAMILLGSVQLARGDAAAAEAAFREAVRADPKLADGYANLARMRLAAGDEEGAEQVLREGIEAGVENDLPLRLALALRLDSTGRTDEAIAQYEALYARHPDAAIVANNYASLLAEHRADDPQALARAYAIAKRFQNARQPHLQDTYGWIMHLRGDDAAAEAPLRAAAAALPNNALVRYHAGVVLARLGRADEARAHLEAALELSKKSPFGREDEARALLAQLDAPAPEGQKPAQPDQETRE</sequence>
<evidence type="ECO:0000256" key="1">
    <source>
        <dbReference type="ARBA" id="ARBA00022737"/>
    </source>
</evidence>
<dbReference type="AlphaFoldDB" id="A0A1M7SW54"/>
<evidence type="ECO:0000256" key="3">
    <source>
        <dbReference type="PROSITE-ProRule" id="PRU00339"/>
    </source>
</evidence>
<dbReference type="SMART" id="SM00028">
    <property type="entry name" value="TPR"/>
    <property type="match status" value="12"/>
</dbReference>
<dbReference type="PROSITE" id="PS50005">
    <property type="entry name" value="TPR"/>
    <property type="match status" value="2"/>
</dbReference>
<evidence type="ECO:0000313" key="5">
    <source>
        <dbReference type="EMBL" id="SHN62753.1"/>
    </source>
</evidence>
<feature type="repeat" description="TPR" evidence="3">
    <location>
        <begin position="572"/>
        <end position="605"/>
    </location>
</feature>
<evidence type="ECO:0000256" key="2">
    <source>
        <dbReference type="ARBA" id="ARBA00022803"/>
    </source>
</evidence>
<dbReference type="EMBL" id="FRDL01000003">
    <property type="protein sequence ID" value="SHN62753.1"/>
    <property type="molecule type" value="Genomic_DNA"/>
</dbReference>
<dbReference type="RefSeq" id="WP_072746888.1">
    <property type="nucleotide sequence ID" value="NZ_FOHL01000001.1"/>
</dbReference>
<dbReference type="Pfam" id="PF13432">
    <property type="entry name" value="TPR_16"/>
    <property type="match status" value="4"/>
</dbReference>
<organism evidence="5 6">
    <name type="scientific">Oceanicella actignis</name>
    <dbReference type="NCBI Taxonomy" id="1189325"/>
    <lineage>
        <taxon>Bacteria</taxon>
        <taxon>Pseudomonadati</taxon>
        <taxon>Pseudomonadota</taxon>
        <taxon>Alphaproteobacteria</taxon>
        <taxon>Rhodobacterales</taxon>
        <taxon>Paracoccaceae</taxon>
        <taxon>Oceanicella</taxon>
    </lineage>
</organism>
<dbReference type="PANTHER" id="PTHR45586:SF1">
    <property type="entry name" value="LIPOPOLYSACCHARIDE ASSEMBLY PROTEIN B"/>
    <property type="match status" value="1"/>
</dbReference>
<accession>A0A1M7SW54</accession>
<keyword evidence="2 3" id="KW-0802">TPR repeat</keyword>
<feature type="repeat" description="TPR" evidence="3">
    <location>
        <begin position="56"/>
        <end position="89"/>
    </location>
</feature>
<evidence type="ECO:0000313" key="6">
    <source>
        <dbReference type="Proteomes" id="UP000184066"/>
    </source>
</evidence>
<name>A0A1M7SW54_9RHOB</name>
<proteinExistence type="predicted"/>
<keyword evidence="1" id="KW-0677">Repeat</keyword>
<dbReference type="InterPro" id="IPR051012">
    <property type="entry name" value="CellSynth/LPSAsmb/PSIAsmb"/>
</dbReference>
<feature type="region of interest" description="Disordered" evidence="4">
    <location>
        <begin position="786"/>
        <end position="813"/>
    </location>
</feature>
<dbReference type="Gene3D" id="1.25.40.10">
    <property type="entry name" value="Tetratricopeptide repeat domain"/>
    <property type="match status" value="5"/>
</dbReference>
<dbReference type="Pfam" id="PF14559">
    <property type="entry name" value="TPR_19"/>
    <property type="match status" value="3"/>
</dbReference>
<keyword evidence="6" id="KW-1185">Reference proteome</keyword>
<evidence type="ECO:0000256" key="4">
    <source>
        <dbReference type="SAM" id="MobiDB-lite"/>
    </source>
</evidence>
<protein>
    <submittedName>
        <fullName evidence="5">Uncharacterized conserved protein HemY, contains two TPR repeats</fullName>
    </submittedName>
</protein>
<dbReference type="PANTHER" id="PTHR45586">
    <property type="entry name" value="TPR REPEAT-CONTAINING PROTEIN PA4667"/>
    <property type="match status" value="1"/>
</dbReference>
<dbReference type="InterPro" id="IPR011990">
    <property type="entry name" value="TPR-like_helical_dom_sf"/>
</dbReference>
<reference evidence="5 6" key="1">
    <citation type="submission" date="2016-12" db="EMBL/GenBank/DDBJ databases">
        <authorList>
            <person name="Song W.-J."/>
            <person name="Kurnit D.M."/>
        </authorList>
    </citation>
    <scope>NUCLEOTIDE SEQUENCE [LARGE SCALE GENOMIC DNA]</scope>
    <source>
        <strain evidence="5 6">CGMCC 1.10808</strain>
    </source>
</reference>
<gene>
    <name evidence="5" type="ORF">SAMN05216200_103325</name>
</gene>
<dbReference type="STRING" id="1189325.SAMN04488119_101324"/>